<dbReference type="InterPro" id="IPR052546">
    <property type="entry name" value="Transposase_8_domain"/>
</dbReference>
<evidence type="ECO:0000256" key="1">
    <source>
        <dbReference type="SAM" id="Coils"/>
    </source>
</evidence>
<dbReference type="InterPro" id="IPR010982">
    <property type="entry name" value="Lambda_DNA-bd_dom_sf"/>
</dbReference>
<evidence type="ECO:0000313" key="3">
    <source>
        <dbReference type="Proteomes" id="UP001499852"/>
    </source>
</evidence>
<dbReference type="InterPro" id="IPR001387">
    <property type="entry name" value="Cro/C1-type_HTH"/>
</dbReference>
<organism evidence="2 3">
    <name type="scientific">Prosthecobacter algae</name>
    <dbReference type="NCBI Taxonomy" id="1144682"/>
    <lineage>
        <taxon>Bacteria</taxon>
        <taxon>Pseudomonadati</taxon>
        <taxon>Verrucomicrobiota</taxon>
        <taxon>Verrucomicrobiia</taxon>
        <taxon>Verrucomicrobiales</taxon>
        <taxon>Verrucomicrobiaceae</taxon>
        <taxon>Prosthecobacter</taxon>
    </lineage>
</organism>
<dbReference type="EMBL" id="BAABIA010000027">
    <property type="protein sequence ID" value="GAA5150461.1"/>
    <property type="molecule type" value="Genomic_DNA"/>
</dbReference>
<gene>
    <name evidence="2" type="ORF">GCM10023213_49130</name>
</gene>
<name>A0ABP9PTK0_9BACT</name>
<sequence length="101" mass="11418">MCVSTPTEIMKRKRHTPEEIIKKLREAAGLIAGGKTAEEAARQIGVSVPTYHRWKEQHGGAEKSTVKRLKELEKENLRLKKLVAEQALDNAMLKEIAEGKW</sequence>
<evidence type="ECO:0000313" key="2">
    <source>
        <dbReference type="EMBL" id="GAA5150461.1"/>
    </source>
</evidence>
<dbReference type="CDD" id="cd00093">
    <property type="entry name" value="HTH_XRE"/>
    <property type="match status" value="1"/>
</dbReference>
<reference evidence="3" key="1">
    <citation type="journal article" date="2019" name="Int. J. Syst. Evol. Microbiol.">
        <title>The Global Catalogue of Microorganisms (GCM) 10K type strain sequencing project: providing services to taxonomists for standard genome sequencing and annotation.</title>
        <authorList>
            <consortium name="The Broad Institute Genomics Platform"/>
            <consortium name="The Broad Institute Genome Sequencing Center for Infectious Disease"/>
            <person name="Wu L."/>
            <person name="Ma J."/>
        </authorList>
    </citation>
    <scope>NUCLEOTIDE SEQUENCE [LARGE SCALE GENOMIC DNA]</scope>
    <source>
        <strain evidence="3">JCM 18053</strain>
    </source>
</reference>
<dbReference type="SUPFAM" id="SSF46689">
    <property type="entry name" value="Homeodomain-like"/>
    <property type="match status" value="1"/>
</dbReference>
<keyword evidence="3" id="KW-1185">Reference proteome</keyword>
<dbReference type="PANTHER" id="PTHR33609">
    <property type="entry name" value="LOW CALCIUM RESPONSE LOCUS PROTEIN S"/>
    <property type="match status" value="1"/>
</dbReference>
<dbReference type="InterPro" id="IPR009057">
    <property type="entry name" value="Homeodomain-like_sf"/>
</dbReference>
<dbReference type="PANTHER" id="PTHR33609:SF1">
    <property type="entry name" value="TRANSPOSASE"/>
    <property type="match status" value="1"/>
</dbReference>
<dbReference type="Gene3D" id="1.10.260.40">
    <property type="entry name" value="lambda repressor-like DNA-binding domains"/>
    <property type="match status" value="1"/>
</dbReference>
<feature type="coiled-coil region" evidence="1">
    <location>
        <begin position="62"/>
        <end position="94"/>
    </location>
</feature>
<dbReference type="Pfam" id="PF01527">
    <property type="entry name" value="HTH_Tnp_1"/>
    <property type="match status" value="1"/>
</dbReference>
<comment type="caution">
    <text evidence="2">The sequence shown here is derived from an EMBL/GenBank/DDBJ whole genome shotgun (WGS) entry which is preliminary data.</text>
</comment>
<dbReference type="InterPro" id="IPR002514">
    <property type="entry name" value="Transposase_8"/>
</dbReference>
<proteinExistence type="predicted"/>
<protein>
    <submittedName>
        <fullName evidence="2">Transposase</fullName>
    </submittedName>
</protein>
<accession>A0ABP9PTK0</accession>
<dbReference type="Proteomes" id="UP001499852">
    <property type="component" value="Unassembled WGS sequence"/>
</dbReference>
<keyword evidence="1" id="KW-0175">Coiled coil</keyword>